<dbReference type="AlphaFoldDB" id="E9HM65"/>
<proteinExistence type="predicted"/>
<evidence type="ECO:0000256" key="1">
    <source>
        <dbReference type="SAM" id="MobiDB-lite"/>
    </source>
</evidence>
<organism evidence="2 3">
    <name type="scientific">Daphnia pulex</name>
    <name type="common">Water flea</name>
    <dbReference type="NCBI Taxonomy" id="6669"/>
    <lineage>
        <taxon>Eukaryota</taxon>
        <taxon>Metazoa</taxon>
        <taxon>Ecdysozoa</taxon>
        <taxon>Arthropoda</taxon>
        <taxon>Crustacea</taxon>
        <taxon>Branchiopoda</taxon>
        <taxon>Diplostraca</taxon>
        <taxon>Cladocera</taxon>
        <taxon>Anomopoda</taxon>
        <taxon>Daphniidae</taxon>
        <taxon>Daphnia</taxon>
    </lineage>
</organism>
<dbReference type="HOGENOM" id="CLU_607305_0_0_1"/>
<dbReference type="Proteomes" id="UP000000305">
    <property type="component" value="Unassembled WGS sequence"/>
</dbReference>
<dbReference type="STRING" id="6669.E9HM65"/>
<feature type="region of interest" description="Disordered" evidence="1">
    <location>
        <begin position="354"/>
        <end position="373"/>
    </location>
</feature>
<name>E9HM65_DAPPU</name>
<reference evidence="2 3" key="1">
    <citation type="journal article" date="2011" name="Science">
        <title>The ecoresponsive genome of Daphnia pulex.</title>
        <authorList>
            <person name="Colbourne J.K."/>
            <person name="Pfrender M.E."/>
            <person name="Gilbert D."/>
            <person name="Thomas W.K."/>
            <person name="Tucker A."/>
            <person name="Oakley T.H."/>
            <person name="Tokishita S."/>
            <person name="Aerts A."/>
            <person name="Arnold G.J."/>
            <person name="Basu M.K."/>
            <person name="Bauer D.J."/>
            <person name="Caceres C.E."/>
            <person name="Carmel L."/>
            <person name="Casola C."/>
            <person name="Choi J.H."/>
            <person name="Detter J.C."/>
            <person name="Dong Q."/>
            <person name="Dusheyko S."/>
            <person name="Eads B.D."/>
            <person name="Frohlich T."/>
            <person name="Geiler-Samerotte K.A."/>
            <person name="Gerlach D."/>
            <person name="Hatcher P."/>
            <person name="Jogdeo S."/>
            <person name="Krijgsveld J."/>
            <person name="Kriventseva E.V."/>
            <person name="Kultz D."/>
            <person name="Laforsch C."/>
            <person name="Lindquist E."/>
            <person name="Lopez J."/>
            <person name="Manak J.R."/>
            <person name="Muller J."/>
            <person name="Pangilinan J."/>
            <person name="Patwardhan R.P."/>
            <person name="Pitluck S."/>
            <person name="Pritham E.J."/>
            <person name="Rechtsteiner A."/>
            <person name="Rho M."/>
            <person name="Rogozin I.B."/>
            <person name="Sakarya O."/>
            <person name="Salamov A."/>
            <person name="Schaack S."/>
            <person name="Shapiro H."/>
            <person name="Shiga Y."/>
            <person name="Skalitzky C."/>
            <person name="Smith Z."/>
            <person name="Souvorov A."/>
            <person name="Sung W."/>
            <person name="Tang Z."/>
            <person name="Tsuchiya D."/>
            <person name="Tu H."/>
            <person name="Vos H."/>
            <person name="Wang M."/>
            <person name="Wolf Y.I."/>
            <person name="Yamagata H."/>
            <person name="Yamada T."/>
            <person name="Ye Y."/>
            <person name="Shaw J.R."/>
            <person name="Andrews J."/>
            <person name="Crease T.J."/>
            <person name="Tang H."/>
            <person name="Lucas S.M."/>
            <person name="Robertson H.M."/>
            <person name="Bork P."/>
            <person name="Koonin E.V."/>
            <person name="Zdobnov E.M."/>
            <person name="Grigoriev I.V."/>
            <person name="Lynch M."/>
            <person name="Boore J.L."/>
        </authorList>
    </citation>
    <scope>NUCLEOTIDE SEQUENCE [LARGE SCALE GENOMIC DNA]</scope>
</reference>
<evidence type="ECO:0000313" key="2">
    <source>
        <dbReference type="EMBL" id="EFX67189.1"/>
    </source>
</evidence>
<dbReference type="GO" id="GO:0006816">
    <property type="term" value="P:calcium ion transport"/>
    <property type="evidence" value="ECO:0007669"/>
    <property type="project" value="InterPro"/>
</dbReference>
<dbReference type="eggNOG" id="KOG3533">
    <property type="taxonomic scope" value="Eukaryota"/>
</dbReference>
<evidence type="ECO:0000313" key="3">
    <source>
        <dbReference type="Proteomes" id="UP000000305"/>
    </source>
</evidence>
<dbReference type="InParanoid" id="E9HM65"/>
<dbReference type="PANTHER" id="PTHR45816">
    <property type="entry name" value="MIR DOMAIN-CONTAINING PROTEIN"/>
    <property type="match status" value="1"/>
</dbReference>
<gene>
    <name evidence="2" type="ORF">DAPPUDRAFT_262029</name>
</gene>
<keyword evidence="3" id="KW-1185">Reference proteome</keyword>
<dbReference type="PhylomeDB" id="E9HM65"/>
<feature type="compositionally biased region" description="Gly residues" evidence="1">
    <location>
        <begin position="360"/>
        <end position="370"/>
    </location>
</feature>
<dbReference type="KEGG" id="dpx:DAPPUDRAFT_262029"/>
<accession>E9HM65</accession>
<dbReference type="OrthoDB" id="76898at2759"/>
<dbReference type="InterPro" id="IPR015925">
    <property type="entry name" value="Ryanodine_IP3_receptor"/>
</dbReference>
<dbReference type="EMBL" id="GL732684">
    <property type="protein sequence ID" value="EFX67189.1"/>
    <property type="molecule type" value="Genomic_DNA"/>
</dbReference>
<dbReference type="PANTHER" id="PTHR45816:SF4">
    <property type="entry name" value="RYR_IP3R HOMOLOGY ASSOCIATED DOMAIN-CONTAINING PROTEIN"/>
    <property type="match status" value="1"/>
</dbReference>
<sequence>MPPKYHIELVRLLALCTMGKNVYAEEIKCHSLLTLDDIVAMVSHKDCIPEVKEVYINFLNHCYIDTEVEVKEIYTSSHMWSLFERSFLVDMARCASATHDRKHAVTALEHYVTSSAVSVVTTFFRSPFSDQSTAVQTRQPCAWLSSSQRHSVESCIRTLSDTARSRSIAIPSDLDNHVTSLFNKPALHLGASKASKIFRSSRLQSAHLSRESSQSQLSVRFDRTIIEGLQDIVVLLEAQLHPLVQAESSVIVDVLYRPEYLFQPGTEARKKCDNGGFIRRLIKHTERLLEDKEEKLCIQVLNTLRQMMNFDVHNGEKGDALRNNLLVRYFAKPASHSSKKAELNGGSGISTAGIHSTLSGGTGGGGGGVGQSSSLTTHGLGGRLLSRGEMCLHEVQVYLDREGASDLVAELVMKSSLSPNVSMEAVQLGIALLEGGNPVIQRSLYTKLPTT</sequence>
<evidence type="ECO:0008006" key="4">
    <source>
        <dbReference type="Google" id="ProtNLM"/>
    </source>
</evidence>
<protein>
    <recommendedName>
        <fullName evidence="4">RIH domain-containing protein</fullName>
    </recommendedName>
</protein>